<dbReference type="PANTHER" id="PTHR43702:SF3">
    <property type="entry name" value="PROTEIN TSGA"/>
    <property type="match status" value="1"/>
</dbReference>
<evidence type="ECO:0000313" key="12">
    <source>
        <dbReference type="EMBL" id="RBP49745.1"/>
    </source>
</evidence>
<keyword evidence="10 11" id="KW-0472">Membrane</keyword>
<evidence type="ECO:0000256" key="4">
    <source>
        <dbReference type="ARBA" id="ARBA00022448"/>
    </source>
</evidence>
<dbReference type="GO" id="GO:1904659">
    <property type="term" value="P:D-glucose transmembrane transport"/>
    <property type="evidence" value="ECO:0007669"/>
    <property type="project" value="InterPro"/>
</dbReference>
<feature type="transmembrane region" description="Helical" evidence="11">
    <location>
        <begin position="326"/>
        <end position="349"/>
    </location>
</feature>
<evidence type="ECO:0000256" key="11">
    <source>
        <dbReference type="SAM" id="Phobius"/>
    </source>
</evidence>
<evidence type="ECO:0000256" key="2">
    <source>
        <dbReference type="ARBA" id="ARBA00004429"/>
    </source>
</evidence>
<evidence type="ECO:0000256" key="7">
    <source>
        <dbReference type="ARBA" id="ARBA00022597"/>
    </source>
</evidence>
<proteinExistence type="inferred from homology"/>
<feature type="transmembrane region" description="Helical" evidence="11">
    <location>
        <begin position="361"/>
        <end position="379"/>
    </location>
</feature>
<keyword evidence="4" id="KW-0813">Transport</keyword>
<dbReference type="Gene3D" id="1.20.1250.20">
    <property type="entry name" value="MFS general substrate transporter like domains"/>
    <property type="match status" value="2"/>
</dbReference>
<feature type="transmembrane region" description="Helical" evidence="11">
    <location>
        <begin position="278"/>
        <end position="296"/>
    </location>
</feature>
<dbReference type="InterPro" id="IPR036259">
    <property type="entry name" value="MFS_trans_sf"/>
</dbReference>
<comment type="similarity">
    <text evidence="3">Belongs to the major facilitator superfamily. FHS transporter (TC 2.A.1.7) family.</text>
</comment>
<feature type="transmembrane region" description="Helical" evidence="11">
    <location>
        <begin position="62"/>
        <end position="83"/>
    </location>
</feature>
<dbReference type="NCBIfam" id="TIGR01272">
    <property type="entry name" value="gluP"/>
    <property type="match status" value="1"/>
</dbReference>
<keyword evidence="9 11" id="KW-1133">Transmembrane helix</keyword>
<comment type="caution">
    <text evidence="12">The sequence shown here is derived from an EMBL/GenBank/DDBJ whole genome shotgun (WGS) entry which is preliminary data.</text>
</comment>
<keyword evidence="6" id="KW-0997">Cell inner membrane</keyword>
<feature type="transmembrane region" description="Helical" evidence="11">
    <location>
        <begin position="117"/>
        <end position="141"/>
    </location>
</feature>
<dbReference type="InterPro" id="IPR050375">
    <property type="entry name" value="MFS_TsgA-like"/>
</dbReference>
<dbReference type="GO" id="GO:0055056">
    <property type="term" value="F:D-glucose transmembrane transporter activity"/>
    <property type="evidence" value="ECO:0007669"/>
    <property type="project" value="InterPro"/>
</dbReference>
<comment type="subcellular location">
    <subcellularLocation>
        <location evidence="2">Cell inner membrane</location>
        <topology evidence="2">Multi-pass membrane protein</topology>
    </subcellularLocation>
</comment>
<gene>
    <name evidence="12" type="ORF">DFR28_103170</name>
</gene>
<dbReference type="RefSeq" id="WP_113954746.1">
    <property type="nucleotide sequence ID" value="NZ_QNRT01000003.1"/>
</dbReference>
<evidence type="ECO:0000256" key="8">
    <source>
        <dbReference type="ARBA" id="ARBA00022692"/>
    </source>
</evidence>
<protein>
    <submittedName>
        <fullName evidence="12">FHS family L-fucose permease-like MFS transporter</fullName>
    </submittedName>
</protein>
<dbReference type="Pfam" id="PF07690">
    <property type="entry name" value="MFS_1"/>
    <property type="match status" value="1"/>
</dbReference>
<keyword evidence="7" id="KW-0762">Sugar transport</keyword>
<dbReference type="GO" id="GO:0005354">
    <property type="term" value="F:galactose transmembrane transporter activity"/>
    <property type="evidence" value="ECO:0007669"/>
    <property type="project" value="InterPro"/>
</dbReference>
<comment type="function">
    <text evidence="1">Intake of glucose and galactose.</text>
</comment>
<evidence type="ECO:0000256" key="3">
    <source>
        <dbReference type="ARBA" id="ARBA00009120"/>
    </source>
</evidence>
<accession>A0A395JI94</accession>
<dbReference type="PANTHER" id="PTHR43702">
    <property type="entry name" value="L-FUCOSE-PROTON SYMPORTER"/>
    <property type="match status" value="1"/>
</dbReference>
<name>A0A395JI94_9GAMM</name>
<evidence type="ECO:0000256" key="6">
    <source>
        <dbReference type="ARBA" id="ARBA00022519"/>
    </source>
</evidence>
<keyword evidence="13" id="KW-1185">Reference proteome</keyword>
<evidence type="ECO:0000256" key="10">
    <source>
        <dbReference type="ARBA" id="ARBA00023136"/>
    </source>
</evidence>
<dbReference type="AlphaFoldDB" id="A0A395JI94"/>
<feature type="transmembrane region" description="Helical" evidence="11">
    <location>
        <begin position="22"/>
        <end position="42"/>
    </location>
</feature>
<feature type="transmembrane region" description="Helical" evidence="11">
    <location>
        <begin position="303"/>
        <end position="320"/>
    </location>
</feature>
<dbReference type="OrthoDB" id="9795150at2"/>
<evidence type="ECO:0000313" key="13">
    <source>
        <dbReference type="Proteomes" id="UP000253083"/>
    </source>
</evidence>
<organism evidence="12 13">
    <name type="scientific">Arenicella xantha</name>
    <dbReference type="NCBI Taxonomy" id="644221"/>
    <lineage>
        <taxon>Bacteria</taxon>
        <taxon>Pseudomonadati</taxon>
        <taxon>Pseudomonadota</taxon>
        <taxon>Gammaproteobacteria</taxon>
        <taxon>Arenicellales</taxon>
        <taxon>Arenicellaceae</taxon>
        <taxon>Arenicella</taxon>
    </lineage>
</organism>
<feature type="transmembrane region" description="Helical" evidence="11">
    <location>
        <begin position="234"/>
        <end position="258"/>
    </location>
</feature>
<feature type="transmembrane region" description="Helical" evidence="11">
    <location>
        <begin position="194"/>
        <end position="213"/>
    </location>
</feature>
<dbReference type="InterPro" id="IPR005964">
    <property type="entry name" value="Glc/Gal_transptr_bac"/>
</dbReference>
<feature type="transmembrane region" description="Helical" evidence="11">
    <location>
        <begin position="162"/>
        <end position="182"/>
    </location>
</feature>
<dbReference type="InParanoid" id="A0A395JI94"/>
<sequence length="417" mass="44036">MAQAPIADTSASATDAHQNKNYLVPLIILATLFFMWGFLTSLNDILIPYFKKLFELNYTQALLIQFCFFAAYGVCSIPSGTLVKRIGYQRGAVIGLTIAAVGCFLFVPAANQLSYNLFLGALFVLAAGITLLQVSANPYVAQLGPAATAPRRLTLTQAFNSLGAFLGPKTGAVLLLGAAATQLEMSAEAVKMPYVQLGVALLVMAVVFFFIKLPKLNDDAESGSYVDSLKYRHLVLGVIAIFVYVGAEVSIGSLIINFMADPLIAGMPEAEAASFVSYYWGLALIGRFVGVALMFVISGNRMLLINALCAVALLVVAITTEGQSAYIALVAVGFFNSLMFPTIFSLAIAKLGPLASRGSGLLCTAIIGGALIPLAQGIVADTSGLQISFVIPAVCYLYIAFYGATGWQPKGPALEQG</sequence>
<dbReference type="InterPro" id="IPR011701">
    <property type="entry name" value="MFS"/>
</dbReference>
<dbReference type="CDD" id="cd17394">
    <property type="entry name" value="MFS_FucP_like"/>
    <property type="match status" value="1"/>
</dbReference>
<dbReference type="Proteomes" id="UP000253083">
    <property type="component" value="Unassembled WGS sequence"/>
</dbReference>
<evidence type="ECO:0000256" key="9">
    <source>
        <dbReference type="ARBA" id="ARBA00022989"/>
    </source>
</evidence>
<dbReference type="SUPFAM" id="SSF103473">
    <property type="entry name" value="MFS general substrate transporter"/>
    <property type="match status" value="1"/>
</dbReference>
<evidence type="ECO:0000256" key="1">
    <source>
        <dbReference type="ARBA" id="ARBA00003321"/>
    </source>
</evidence>
<dbReference type="FunCoup" id="A0A395JI94">
    <property type="interactions" value="110"/>
</dbReference>
<feature type="transmembrane region" description="Helical" evidence="11">
    <location>
        <begin position="92"/>
        <end position="111"/>
    </location>
</feature>
<evidence type="ECO:0000256" key="5">
    <source>
        <dbReference type="ARBA" id="ARBA00022475"/>
    </source>
</evidence>
<feature type="transmembrane region" description="Helical" evidence="11">
    <location>
        <begin position="385"/>
        <end position="404"/>
    </location>
</feature>
<keyword evidence="5" id="KW-1003">Cell membrane</keyword>
<reference evidence="12 13" key="1">
    <citation type="submission" date="2018-06" db="EMBL/GenBank/DDBJ databases">
        <title>Genomic Encyclopedia of Type Strains, Phase IV (KMG-IV): sequencing the most valuable type-strain genomes for metagenomic binning, comparative biology and taxonomic classification.</title>
        <authorList>
            <person name="Goeker M."/>
        </authorList>
    </citation>
    <scope>NUCLEOTIDE SEQUENCE [LARGE SCALE GENOMIC DNA]</scope>
    <source>
        <strain evidence="12 13">DSM 24032</strain>
    </source>
</reference>
<dbReference type="GO" id="GO:0005886">
    <property type="term" value="C:plasma membrane"/>
    <property type="evidence" value="ECO:0007669"/>
    <property type="project" value="UniProtKB-SubCell"/>
</dbReference>
<dbReference type="EMBL" id="QNRT01000003">
    <property type="protein sequence ID" value="RBP49745.1"/>
    <property type="molecule type" value="Genomic_DNA"/>
</dbReference>
<keyword evidence="8 11" id="KW-0812">Transmembrane</keyword>